<dbReference type="SMART" id="SM00342">
    <property type="entry name" value="HTH_ARAC"/>
    <property type="match status" value="1"/>
</dbReference>
<dbReference type="InterPro" id="IPR013096">
    <property type="entry name" value="Cupin_2"/>
</dbReference>
<protein>
    <submittedName>
        <fullName evidence="5">Helix-turn-helix transcriptional regulator</fullName>
    </submittedName>
</protein>
<reference evidence="5 6" key="1">
    <citation type="submission" date="2020-08" db="EMBL/GenBank/DDBJ databases">
        <title>Sphingobacterium sp. DN04309 isolated from aquaculture water.</title>
        <authorList>
            <person name="Zhang M."/>
        </authorList>
    </citation>
    <scope>NUCLEOTIDE SEQUENCE [LARGE SCALE GENOMIC DNA]</scope>
    <source>
        <strain evidence="5 6">DN04309</strain>
    </source>
</reference>
<name>A0ABR7YBG7_9SPHI</name>
<dbReference type="InterPro" id="IPR009057">
    <property type="entry name" value="Homeodomain-like_sf"/>
</dbReference>
<evidence type="ECO:0000313" key="5">
    <source>
        <dbReference type="EMBL" id="MBD1428654.1"/>
    </source>
</evidence>
<proteinExistence type="predicted"/>
<dbReference type="Pfam" id="PF12833">
    <property type="entry name" value="HTH_18"/>
    <property type="match status" value="1"/>
</dbReference>
<feature type="domain" description="HTH araC/xylS-type" evidence="4">
    <location>
        <begin position="181"/>
        <end position="280"/>
    </location>
</feature>
<dbReference type="PANTHER" id="PTHR43280">
    <property type="entry name" value="ARAC-FAMILY TRANSCRIPTIONAL REGULATOR"/>
    <property type="match status" value="1"/>
</dbReference>
<dbReference type="InterPro" id="IPR014710">
    <property type="entry name" value="RmlC-like_jellyroll"/>
</dbReference>
<dbReference type="InterPro" id="IPR018060">
    <property type="entry name" value="HTH_AraC"/>
</dbReference>
<dbReference type="SUPFAM" id="SSF46689">
    <property type="entry name" value="Homeodomain-like"/>
    <property type="match status" value="1"/>
</dbReference>
<dbReference type="EMBL" id="JACOIJ010000004">
    <property type="protein sequence ID" value="MBD1428654.1"/>
    <property type="molecule type" value="Genomic_DNA"/>
</dbReference>
<dbReference type="PROSITE" id="PS01124">
    <property type="entry name" value="HTH_ARAC_FAMILY_2"/>
    <property type="match status" value="1"/>
</dbReference>
<evidence type="ECO:0000256" key="3">
    <source>
        <dbReference type="ARBA" id="ARBA00023163"/>
    </source>
</evidence>
<accession>A0ABR7YBG7</accession>
<dbReference type="InterPro" id="IPR018062">
    <property type="entry name" value="HTH_AraC-typ_CS"/>
</dbReference>
<keyword evidence="2" id="KW-0238">DNA-binding</keyword>
<dbReference type="Gene3D" id="1.10.10.60">
    <property type="entry name" value="Homeodomain-like"/>
    <property type="match status" value="2"/>
</dbReference>
<evidence type="ECO:0000313" key="6">
    <source>
        <dbReference type="Proteomes" id="UP000651271"/>
    </source>
</evidence>
<dbReference type="RefSeq" id="WP_165291147.1">
    <property type="nucleotide sequence ID" value="NZ_JACOIJ010000004.1"/>
</dbReference>
<evidence type="ECO:0000256" key="1">
    <source>
        <dbReference type="ARBA" id="ARBA00023015"/>
    </source>
</evidence>
<dbReference type="SUPFAM" id="SSF51182">
    <property type="entry name" value="RmlC-like cupins"/>
    <property type="match status" value="1"/>
</dbReference>
<keyword evidence="3" id="KW-0804">Transcription</keyword>
<dbReference type="Pfam" id="PF07883">
    <property type="entry name" value="Cupin_2"/>
    <property type="match status" value="1"/>
</dbReference>
<organism evidence="5 6">
    <name type="scientific">Sphingobacterium litopenaei</name>
    <dbReference type="NCBI Taxonomy" id="2763500"/>
    <lineage>
        <taxon>Bacteria</taxon>
        <taxon>Pseudomonadati</taxon>
        <taxon>Bacteroidota</taxon>
        <taxon>Sphingobacteriia</taxon>
        <taxon>Sphingobacteriales</taxon>
        <taxon>Sphingobacteriaceae</taxon>
        <taxon>Sphingobacterium</taxon>
    </lineage>
</organism>
<dbReference type="InterPro" id="IPR011051">
    <property type="entry name" value="RmlC_Cupin_sf"/>
</dbReference>
<dbReference type="Proteomes" id="UP000651271">
    <property type="component" value="Unassembled WGS sequence"/>
</dbReference>
<dbReference type="PANTHER" id="PTHR43280:SF27">
    <property type="entry name" value="TRANSCRIPTIONAL REGULATOR MTLR"/>
    <property type="match status" value="1"/>
</dbReference>
<evidence type="ECO:0000256" key="2">
    <source>
        <dbReference type="ARBA" id="ARBA00023125"/>
    </source>
</evidence>
<comment type="caution">
    <text evidence="5">The sequence shown here is derived from an EMBL/GenBank/DDBJ whole genome shotgun (WGS) entry which is preliminary data.</text>
</comment>
<keyword evidence="1" id="KW-0805">Transcription regulation</keyword>
<dbReference type="PROSITE" id="PS00041">
    <property type="entry name" value="HTH_ARAC_FAMILY_1"/>
    <property type="match status" value="1"/>
</dbReference>
<evidence type="ECO:0000259" key="4">
    <source>
        <dbReference type="PROSITE" id="PS01124"/>
    </source>
</evidence>
<sequence length="287" mass="33158">MKALHYNLNIPNDRTIFVREEILDSFYPHFHKHPEYQLVWVAEGSGKLIVDNNMHEFECGEVFLIGANQPHVFKGDKLPLHVRTVSVFFNLKGSLEYIFNLPELKSLQNFLTNYSNGFRVPKHFLEDVCNKIEVLQNSDGADRLINFIYLLKLLNTISKDVSPLSGAIIKEINDVASIRIVSLCTYIKNNFRKDLNLNDIAEKANLTPQAFCRYFKKCTGKTFVCYLNELRVSEACRLLVNERYDCISMIAYNSGFNSITNFNRVFRSITGLSPKEYVLRYQSSINQ</sequence>
<dbReference type="Gene3D" id="2.60.120.10">
    <property type="entry name" value="Jelly Rolls"/>
    <property type="match status" value="1"/>
</dbReference>
<gene>
    <name evidence="5" type="ORF">H8B04_03565</name>
</gene>
<keyword evidence="6" id="KW-1185">Reference proteome</keyword>